<keyword evidence="1" id="KW-0472">Membrane</keyword>
<protein>
    <recommendedName>
        <fullName evidence="4">DUF2768 domain-containing protein</fullName>
    </recommendedName>
</protein>
<feature type="transmembrane region" description="Helical" evidence="1">
    <location>
        <begin position="41"/>
        <end position="64"/>
    </location>
</feature>
<proteinExistence type="predicted"/>
<accession>A0A7W8MS33</accession>
<gene>
    <name evidence="2" type="ORF">HDF09_001438</name>
</gene>
<dbReference type="Proteomes" id="UP000568106">
    <property type="component" value="Unassembled WGS sequence"/>
</dbReference>
<evidence type="ECO:0000256" key="1">
    <source>
        <dbReference type="SAM" id="Phobius"/>
    </source>
</evidence>
<name>A0A7W8MS33_9BACT</name>
<reference evidence="2" key="1">
    <citation type="submission" date="2020-08" db="EMBL/GenBank/DDBJ databases">
        <title>Genomic Encyclopedia of Type Strains, Phase IV (KMG-V): Genome sequencing to study the core and pangenomes of soil and plant-associated prokaryotes.</title>
        <authorList>
            <person name="Whitman W."/>
        </authorList>
    </citation>
    <scope>NUCLEOTIDE SEQUENCE [LARGE SCALE GENOMIC DNA]</scope>
    <source>
        <strain evidence="2">M8UP27</strain>
    </source>
</reference>
<evidence type="ECO:0008006" key="4">
    <source>
        <dbReference type="Google" id="ProtNLM"/>
    </source>
</evidence>
<evidence type="ECO:0000313" key="2">
    <source>
        <dbReference type="EMBL" id="MBB5316769.1"/>
    </source>
</evidence>
<keyword evidence="1" id="KW-0812">Transmembrane</keyword>
<dbReference type="AlphaFoldDB" id="A0A7W8MS33"/>
<organism evidence="2 3">
    <name type="scientific">Tunturiibacter empetritectus</name>
    <dbReference type="NCBI Taxonomy" id="3069691"/>
    <lineage>
        <taxon>Bacteria</taxon>
        <taxon>Pseudomonadati</taxon>
        <taxon>Acidobacteriota</taxon>
        <taxon>Terriglobia</taxon>
        <taxon>Terriglobales</taxon>
        <taxon>Acidobacteriaceae</taxon>
        <taxon>Tunturiibacter</taxon>
    </lineage>
</organism>
<comment type="caution">
    <text evidence="2">The sequence shown here is derived from an EMBL/GenBank/DDBJ whole genome shotgun (WGS) entry which is preliminary data.</text>
</comment>
<evidence type="ECO:0000313" key="3">
    <source>
        <dbReference type="Proteomes" id="UP000568106"/>
    </source>
</evidence>
<sequence>MGGIPQLIELLSLAVAIFVATLLIAFLIGKLFENKLIRRRIMLGALGIYALAFVAYFGFIAFILSGNLNSN</sequence>
<keyword evidence="1" id="KW-1133">Transmembrane helix</keyword>
<feature type="transmembrane region" description="Helical" evidence="1">
    <location>
        <begin position="6"/>
        <end position="29"/>
    </location>
</feature>
<keyword evidence="3" id="KW-1185">Reference proteome</keyword>
<dbReference type="EMBL" id="JACHDY010000002">
    <property type="protein sequence ID" value="MBB5316769.1"/>
    <property type="molecule type" value="Genomic_DNA"/>
</dbReference>